<feature type="domain" description="EamA" evidence="7">
    <location>
        <begin position="152"/>
        <end position="286"/>
    </location>
</feature>
<feature type="transmembrane region" description="Helical" evidence="6">
    <location>
        <begin position="182"/>
        <end position="201"/>
    </location>
</feature>
<dbReference type="Proteomes" id="UP001242045">
    <property type="component" value="Unassembled WGS sequence"/>
</dbReference>
<feature type="domain" description="EamA" evidence="7">
    <location>
        <begin position="7"/>
        <end position="139"/>
    </location>
</feature>
<dbReference type="EMBL" id="JAUSRD010000003">
    <property type="protein sequence ID" value="MDP9892674.1"/>
    <property type="molecule type" value="Genomic_DNA"/>
</dbReference>
<feature type="transmembrane region" description="Helical" evidence="6">
    <location>
        <begin position="246"/>
        <end position="263"/>
    </location>
</feature>
<feature type="transmembrane region" description="Helical" evidence="6">
    <location>
        <begin position="269"/>
        <end position="288"/>
    </location>
</feature>
<evidence type="ECO:0000256" key="2">
    <source>
        <dbReference type="ARBA" id="ARBA00007362"/>
    </source>
</evidence>
<dbReference type="PANTHER" id="PTHR32322:SF2">
    <property type="entry name" value="EAMA DOMAIN-CONTAINING PROTEIN"/>
    <property type="match status" value="1"/>
</dbReference>
<comment type="similarity">
    <text evidence="2">Belongs to the EamA transporter family.</text>
</comment>
<dbReference type="Pfam" id="PF00892">
    <property type="entry name" value="EamA"/>
    <property type="match status" value="2"/>
</dbReference>
<comment type="subcellular location">
    <subcellularLocation>
        <location evidence="1">Membrane</location>
        <topology evidence="1">Multi-pass membrane protein</topology>
    </subcellularLocation>
</comment>
<feature type="transmembrane region" description="Helical" evidence="6">
    <location>
        <begin position="97"/>
        <end position="114"/>
    </location>
</feature>
<proteinExistence type="inferred from homology"/>
<evidence type="ECO:0000313" key="8">
    <source>
        <dbReference type="EMBL" id="MDP9892674.1"/>
    </source>
</evidence>
<evidence type="ECO:0000256" key="3">
    <source>
        <dbReference type="ARBA" id="ARBA00022692"/>
    </source>
</evidence>
<evidence type="ECO:0000256" key="1">
    <source>
        <dbReference type="ARBA" id="ARBA00004141"/>
    </source>
</evidence>
<evidence type="ECO:0000259" key="7">
    <source>
        <dbReference type="Pfam" id="PF00892"/>
    </source>
</evidence>
<gene>
    <name evidence="8" type="ORF">J2W31_001779</name>
</gene>
<dbReference type="SUPFAM" id="SSF103481">
    <property type="entry name" value="Multidrug resistance efflux transporter EmrE"/>
    <property type="match status" value="2"/>
</dbReference>
<organism evidence="8 9">
    <name type="scientific">Variovorax boronicumulans</name>
    <dbReference type="NCBI Taxonomy" id="436515"/>
    <lineage>
        <taxon>Bacteria</taxon>
        <taxon>Pseudomonadati</taxon>
        <taxon>Pseudomonadota</taxon>
        <taxon>Betaproteobacteria</taxon>
        <taxon>Burkholderiales</taxon>
        <taxon>Comamonadaceae</taxon>
        <taxon>Variovorax</taxon>
    </lineage>
</organism>
<keyword evidence="3 6" id="KW-0812">Transmembrane</keyword>
<dbReference type="RefSeq" id="WP_307684503.1">
    <property type="nucleotide sequence ID" value="NZ_JAUSRD010000003.1"/>
</dbReference>
<accession>A0AAW8CQI4</accession>
<dbReference type="PANTHER" id="PTHR32322">
    <property type="entry name" value="INNER MEMBRANE TRANSPORTER"/>
    <property type="match status" value="1"/>
</dbReference>
<feature type="transmembrane region" description="Helical" evidence="6">
    <location>
        <begin position="213"/>
        <end position="234"/>
    </location>
</feature>
<dbReference type="GO" id="GO:0016020">
    <property type="term" value="C:membrane"/>
    <property type="evidence" value="ECO:0007669"/>
    <property type="project" value="UniProtKB-SubCell"/>
</dbReference>
<feature type="transmembrane region" description="Helical" evidence="6">
    <location>
        <begin position="39"/>
        <end position="57"/>
    </location>
</feature>
<name>A0AAW8CQI4_9BURK</name>
<feature type="transmembrane region" description="Helical" evidence="6">
    <location>
        <begin position="126"/>
        <end position="144"/>
    </location>
</feature>
<protein>
    <submittedName>
        <fullName evidence="8">Drug/metabolite transporter (DMT)-like permease</fullName>
    </submittedName>
</protein>
<reference evidence="8" key="1">
    <citation type="submission" date="2023-07" db="EMBL/GenBank/DDBJ databases">
        <title>Sorghum-associated microbial communities from plants grown in Nebraska, USA.</title>
        <authorList>
            <person name="Schachtman D."/>
        </authorList>
    </citation>
    <scope>NUCLEOTIDE SEQUENCE</scope>
    <source>
        <strain evidence="8">DS3754</strain>
    </source>
</reference>
<dbReference type="InterPro" id="IPR037185">
    <property type="entry name" value="EmrE-like"/>
</dbReference>
<keyword evidence="5 6" id="KW-0472">Membrane</keyword>
<evidence type="ECO:0000256" key="6">
    <source>
        <dbReference type="SAM" id="Phobius"/>
    </source>
</evidence>
<dbReference type="InterPro" id="IPR050638">
    <property type="entry name" value="AA-Vitamin_Transporters"/>
</dbReference>
<comment type="caution">
    <text evidence="8">The sequence shown here is derived from an EMBL/GenBank/DDBJ whole genome shotgun (WGS) entry which is preliminary data.</text>
</comment>
<evidence type="ECO:0000256" key="4">
    <source>
        <dbReference type="ARBA" id="ARBA00022989"/>
    </source>
</evidence>
<dbReference type="InterPro" id="IPR000620">
    <property type="entry name" value="EamA_dom"/>
</dbReference>
<dbReference type="AlphaFoldDB" id="A0AAW8CQI4"/>
<evidence type="ECO:0000313" key="9">
    <source>
        <dbReference type="Proteomes" id="UP001242045"/>
    </source>
</evidence>
<evidence type="ECO:0000256" key="5">
    <source>
        <dbReference type="ARBA" id="ARBA00023136"/>
    </source>
</evidence>
<keyword evidence="4 6" id="KW-1133">Transmembrane helix</keyword>
<feature type="transmembrane region" description="Helical" evidence="6">
    <location>
        <begin position="150"/>
        <end position="170"/>
    </location>
</feature>
<sequence>MDRNLPIGFFAALAAALVGSAWQLISRHGVTTTLGPLDIALLRYGIPALLLCPFLFGKAPSSPKAPRMALVLLVLGGGLPFGLLVLAGAQWAPASHMGVFLAGSLPLFTAMGARIHKREKVQGLRLIGLCCIALGMALFAVGSFRPGSLIWQGDLLFLAAAMLWAVYSLAFGHCGLTPWQGAAFVNGWSTLLLLPLLWFTGMPRLLGAPWPDVALQAVGQGVVAGTLGLVIYAVAISHLGAARASLSAAAVPVLTTLGAAFFMGEPITAAVVMALALVVPGIVLASGVRIR</sequence>
<feature type="transmembrane region" description="Helical" evidence="6">
    <location>
        <begin position="69"/>
        <end position="91"/>
    </location>
</feature>